<proteinExistence type="predicted"/>
<dbReference type="Gene3D" id="2.40.10.220">
    <property type="entry name" value="predicted glycosyltransferase like domains"/>
    <property type="match status" value="1"/>
</dbReference>
<dbReference type="Pfam" id="PF07238">
    <property type="entry name" value="PilZ"/>
    <property type="match status" value="1"/>
</dbReference>
<evidence type="ECO:0000313" key="3">
    <source>
        <dbReference type="Proteomes" id="UP000596074"/>
    </source>
</evidence>
<dbReference type="GO" id="GO:0035438">
    <property type="term" value="F:cyclic-di-GMP binding"/>
    <property type="evidence" value="ECO:0007669"/>
    <property type="project" value="InterPro"/>
</dbReference>
<accession>A0A9E8FPK0</accession>
<dbReference type="Proteomes" id="UP000596074">
    <property type="component" value="Chromosome"/>
</dbReference>
<gene>
    <name evidence="2" type="ORF">GJQ55_06660</name>
</gene>
<dbReference type="EMBL" id="CP046056">
    <property type="protein sequence ID" value="QQD24174.1"/>
    <property type="molecule type" value="Genomic_DNA"/>
</dbReference>
<evidence type="ECO:0000259" key="1">
    <source>
        <dbReference type="Pfam" id="PF07238"/>
    </source>
</evidence>
<reference evidence="2 3" key="1">
    <citation type="submission" date="2019-11" db="EMBL/GenBank/DDBJ databases">
        <title>Venatorbacter sp. nov. a predator of Campylobacter and other Gram-negative bacteria.</title>
        <authorList>
            <person name="Saeedi A."/>
            <person name="Cummings N.J."/>
            <person name="Connerton I.F."/>
            <person name="Connerton P.L."/>
        </authorList>
    </citation>
    <scope>NUCLEOTIDE SEQUENCE [LARGE SCALE GENOMIC DNA]</scope>
    <source>
        <strain evidence="2">XL5</strain>
    </source>
</reference>
<feature type="domain" description="PilZ" evidence="1">
    <location>
        <begin position="15"/>
        <end position="106"/>
    </location>
</feature>
<organism evidence="2 3">
    <name type="scientific">Venatoribacter cucullus</name>
    <dbReference type="NCBI Taxonomy" id="2661630"/>
    <lineage>
        <taxon>Bacteria</taxon>
        <taxon>Pseudomonadati</taxon>
        <taxon>Pseudomonadota</taxon>
        <taxon>Gammaproteobacteria</taxon>
        <taxon>Oceanospirillales</taxon>
        <taxon>Oceanospirillaceae</taxon>
        <taxon>Venatoribacter</taxon>
    </lineage>
</organism>
<dbReference type="InterPro" id="IPR009875">
    <property type="entry name" value="PilZ_domain"/>
</dbReference>
<name>A0A9E8FPK0_9GAMM</name>
<protein>
    <submittedName>
        <fullName evidence="2">Pilus assembly protein PilZ</fullName>
    </submittedName>
</protein>
<keyword evidence="3" id="KW-1185">Reference proteome</keyword>
<dbReference type="KEGG" id="vcw:GJQ55_06660"/>
<dbReference type="AlphaFoldDB" id="A0A9E8FPK0"/>
<sequence>MSMNPAAAARSGILSLTIKDKSVLYAAYMPFIKEGGLFIPTSKQYQMGDEVFMLLKLMDEPEKVPVAGRVIWITPKGAQGNKVAGIGVQFTGDESMARDKIETLLAGALKSDRVTHTL</sequence>
<evidence type="ECO:0000313" key="2">
    <source>
        <dbReference type="EMBL" id="QQD24174.1"/>
    </source>
</evidence>